<proteinExistence type="predicted"/>
<comment type="caution">
    <text evidence="2">The sequence shown here is derived from an EMBL/GenBank/DDBJ whole genome shotgun (WGS) entry which is preliminary data.</text>
</comment>
<accession>A0A6N7XJ51</accession>
<keyword evidence="1" id="KW-0812">Transmembrane</keyword>
<name>A0A6N7XJ51_9FIRM</name>
<dbReference type="Proteomes" id="UP000469424">
    <property type="component" value="Unassembled WGS sequence"/>
</dbReference>
<keyword evidence="1" id="KW-1133">Transmembrane helix</keyword>
<feature type="transmembrane region" description="Helical" evidence="1">
    <location>
        <begin position="12"/>
        <end position="35"/>
    </location>
</feature>
<dbReference type="AlphaFoldDB" id="A0A6N7XJ51"/>
<gene>
    <name evidence="2" type="ORF">FYJ65_08015</name>
</gene>
<protein>
    <submittedName>
        <fullName evidence="2">Uncharacterized protein</fullName>
    </submittedName>
</protein>
<reference evidence="2 3" key="1">
    <citation type="submission" date="2019-08" db="EMBL/GenBank/DDBJ databases">
        <title>In-depth cultivation of the pig gut microbiome towards novel bacterial diversity and tailored functional studies.</title>
        <authorList>
            <person name="Wylensek D."/>
            <person name="Hitch T.C.A."/>
            <person name="Clavel T."/>
        </authorList>
    </citation>
    <scope>NUCLEOTIDE SEQUENCE [LARGE SCALE GENOMIC DNA]</scope>
    <source>
        <strain evidence="2 3">WCA-MUC-591-APC-4B</strain>
    </source>
</reference>
<keyword evidence="3" id="KW-1185">Reference proteome</keyword>
<evidence type="ECO:0000313" key="2">
    <source>
        <dbReference type="EMBL" id="MST71248.1"/>
    </source>
</evidence>
<organism evidence="2 3">
    <name type="scientific">Mogibacterium kristiansenii</name>
    <dbReference type="NCBI Taxonomy" id="2606708"/>
    <lineage>
        <taxon>Bacteria</taxon>
        <taxon>Bacillati</taxon>
        <taxon>Bacillota</taxon>
        <taxon>Clostridia</taxon>
        <taxon>Peptostreptococcales</taxon>
        <taxon>Anaerovoracaceae</taxon>
        <taxon>Mogibacterium</taxon>
    </lineage>
</organism>
<evidence type="ECO:0000313" key="3">
    <source>
        <dbReference type="Proteomes" id="UP000469424"/>
    </source>
</evidence>
<sequence>MHRLKNLSKKIMAMILAAELIAAAGMVLDILYTVYLTRQNARLQKQAEAIAVDLVQNQIAGEVTGTAKRTKKTGADLIEKAYVRRIAKKAENLEYVPASTDTNIGASEVYDIVQSAYSYSGGRLSRSSGTANGPNGKETYYNLNMSGVVRTMRGMGNTDAYWERKDGCKMLGNYIMVAANLSRHPRGSIVKTSLGLAIVCDTGGFASRNPTQIDIATNW</sequence>
<dbReference type="EMBL" id="VUNA01000017">
    <property type="protein sequence ID" value="MST71248.1"/>
    <property type="molecule type" value="Genomic_DNA"/>
</dbReference>
<keyword evidence="1" id="KW-0472">Membrane</keyword>
<evidence type="ECO:0000256" key="1">
    <source>
        <dbReference type="SAM" id="Phobius"/>
    </source>
</evidence>
<dbReference type="RefSeq" id="WP_154554807.1">
    <property type="nucleotide sequence ID" value="NZ_VUNA01000017.1"/>
</dbReference>